<gene>
    <name evidence="7" type="ORF">HF519_09505</name>
</gene>
<proteinExistence type="predicted"/>
<feature type="compositionally biased region" description="Low complexity" evidence="5">
    <location>
        <begin position="48"/>
        <end position="72"/>
    </location>
</feature>
<accession>A0A848DGL0</accession>
<evidence type="ECO:0000256" key="5">
    <source>
        <dbReference type="SAM" id="MobiDB-lite"/>
    </source>
</evidence>
<keyword evidence="7" id="KW-0378">Hydrolase</keyword>
<protein>
    <submittedName>
        <fullName evidence="7">Metalloprotease-like protein</fullName>
    </submittedName>
</protein>
<dbReference type="InterPro" id="IPR007343">
    <property type="entry name" value="Uncharacterised_pept_Zn_put"/>
</dbReference>
<evidence type="ECO:0000256" key="1">
    <source>
        <dbReference type="ARBA" id="ARBA00004167"/>
    </source>
</evidence>
<reference evidence="7 8" key="1">
    <citation type="submission" date="2020-04" db="EMBL/GenBank/DDBJ databases">
        <authorList>
            <person name="Klaysubun C."/>
            <person name="Duangmal K."/>
            <person name="Lipun K."/>
        </authorList>
    </citation>
    <scope>NUCLEOTIDE SEQUENCE [LARGE SCALE GENOMIC DNA]</scope>
    <source>
        <strain evidence="7 8">DSM 45300</strain>
    </source>
</reference>
<dbReference type="PANTHER" id="PTHR30168:SF0">
    <property type="entry name" value="INNER MEMBRANE PROTEIN"/>
    <property type="match status" value="1"/>
</dbReference>
<dbReference type="Proteomes" id="UP000586918">
    <property type="component" value="Unassembled WGS sequence"/>
</dbReference>
<evidence type="ECO:0000256" key="6">
    <source>
        <dbReference type="SAM" id="Phobius"/>
    </source>
</evidence>
<keyword evidence="7" id="KW-0645">Protease</keyword>
<dbReference type="GO" id="GO:0016020">
    <property type="term" value="C:membrane"/>
    <property type="evidence" value="ECO:0007669"/>
    <property type="project" value="UniProtKB-SubCell"/>
</dbReference>
<dbReference type="GO" id="GO:0008237">
    <property type="term" value="F:metallopeptidase activity"/>
    <property type="evidence" value="ECO:0007669"/>
    <property type="project" value="UniProtKB-KW"/>
</dbReference>
<keyword evidence="2 6" id="KW-0812">Transmembrane</keyword>
<dbReference type="EMBL" id="JAAXKZ010000025">
    <property type="protein sequence ID" value="NMH91812.1"/>
    <property type="molecule type" value="Genomic_DNA"/>
</dbReference>
<comment type="caution">
    <text evidence="7">The sequence shown here is derived from an EMBL/GenBank/DDBJ whole genome shotgun (WGS) entry which is preliminary data.</text>
</comment>
<feature type="transmembrane region" description="Helical" evidence="6">
    <location>
        <begin position="21"/>
        <end position="45"/>
    </location>
</feature>
<dbReference type="AlphaFoldDB" id="A0A848DGL0"/>
<name>A0A848DGL0_9PSEU</name>
<evidence type="ECO:0000313" key="8">
    <source>
        <dbReference type="Proteomes" id="UP000586918"/>
    </source>
</evidence>
<keyword evidence="4 6" id="KW-0472">Membrane</keyword>
<evidence type="ECO:0000313" key="7">
    <source>
        <dbReference type="EMBL" id="NMH91812.1"/>
    </source>
</evidence>
<dbReference type="PANTHER" id="PTHR30168">
    <property type="entry name" value="PUTATIVE MEMBRANE PROTEIN YPFJ"/>
    <property type="match status" value="1"/>
</dbReference>
<keyword evidence="8" id="KW-1185">Reference proteome</keyword>
<dbReference type="GO" id="GO:0006508">
    <property type="term" value="P:proteolysis"/>
    <property type="evidence" value="ECO:0007669"/>
    <property type="project" value="UniProtKB-KW"/>
</dbReference>
<evidence type="ECO:0000256" key="3">
    <source>
        <dbReference type="ARBA" id="ARBA00022989"/>
    </source>
</evidence>
<organism evidence="7 8">
    <name type="scientific">Pseudonocardia bannensis</name>
    <dbReference type="NCBI Taxonomy" id="630973"/>
    <lineage>
        <taxon>Bacteria</taxon>
        <taxon>Bacillati</taxon>
        <taxon>Actinomycetota</taxon>
        <taxon>Actinomycetes</taxon>
        <taxon>Pseudonocardiales</taxon>
        <taxon>Pseudonocardiaceae</taxon>
        <taxon>Pseudonocardia</taxon>
    </lineage>
</organism>
<sequence length="497" mass="50918">MDDVRAARGRSPRGARVAARIVAPVVVTVLVVTVLVVAAGCAQVLPGRPGAAPAAPTSAVPDGTVPPGGTPAAPGPAGPPVDDLSTDEVATLTVEALQGYWRSRFPADFGRAWTGIREFAAVRPGEAGATAPPCVSRAADLSGQAFYCPAADAVVWDAEGLLPSLRNRFGPVGPVVVLAHEIGHAVSARLGIDAAQRREPARYPTILLEAMADCHAGASVRHLVDTTTDGSARLPVGPAGRDSALLALIGFRDPLGIESGDRSAHGNAFDRVSAFQDGFADGPVRCAAMTLDNREFTQRRFGSAADRARGGNLPLGRLLQSVGGDAPAWFGEVVAQQEPGNGWRAPELTADSTRAQCDPAELAAQGPARFCAADGSVSVDLDTLTPLQEQFGDYAGATLIASRYGLAALRALGAPAEGPAAGRAAVCLAGAYAGRLIDPTGGFGLSPGDLDEAVEVLLAGDWAERDARGQPETTGHGYERVQRFRTGLLGGPGSCGL</sequence>
<evidence type="ECO:0000256" key="4">
    <source>
        <dbReference type="ARBA" id="ARBA00023136"/>
    </source>
</evidence>
<evidence type="ECO:0000256" key="2">
    <source>
        <dbReference type="ARBA" id="ARBA00022692"/>
    </source>
</evidence>
<dbReference type="Pfam" id="PF04228">
    <property type="entry name" value="Zn_peptidase"/>
    <property type="match status" value="1"/>
</dbReference>
<keyword evidence="7" id="KW-0482">Metalloprotease</keyword>
<comment type="subcellular location">
    <subcellularLocation>
        <location evidence="1">Membrane</location>
        <topology evidence="1">Single-pass membrane protein</topology>
    </subcellularLocation>
</comment>
<feature type="region of interest" description="Disordered" evidence="5">
    <location>
        <begin position="48"/>
        <end position="82"/>
    </location>
</feature>
<keyword evidence="3 6" id="KW-1133">Transmembrane helix</keyword>